<dbReference type="EMBL" id="AZIL01001627">
    <property type="protein sequence ID" value="EWM23494.1"/>
    <property type="molecule type" value="Genomic_DNA"/>
</dbReference>
<feature type="transmembrane region" description="Helical" evidence="1">
    <location>
        <begin position="32"/>
        <end position="52"/>
    </location>
</feature>
<proteinExistence type="predicted"/>
<keyword evidence="1" id="KW-0812">Transmembrane</keyword>
<dbReference type="OrthoDB" id="4936998at2759"/>
<dbReference type="AlphaFoldDB" id="W7TT44"/>
<sequence>MSSFRVRLKRLLLKNSTYFSHAILRATKLDPFIVLIPCFIVEVISNVSLWFFRSMATLRFLALLFSCFYFCVRCQGQRFSDLKNMAANQKGGIVTVGNEFKDQAGEKFKERTEEVKSSLQGLFDPVGSPGKSAFFQKVKKDGIDSVELFETLFKSKAFESILENVEIQHRIIEGVPILGAVSGFREARGRRLTDQETTAGFSKGVRNLLEMFKTSAKHALNPTLMNERIAELSKSDDPEIQDLFKGASENDEASVLELKNLAARDLYPGVDLEILQDVMNSLTFDKLLDIPEMARFIDQDPYISRVFRMNQ</sequence>
<name>W7TT44_9STRA</name>
<keyword evidence="3" id="KW-1185">Reference proteome</keyword>
<organism evidence="2 3">
    <name type="scientific">Nannochloropsis gaditana</name>
    <dbReference type="NCBI Taxonomy" id="72520"/>
    <lineage>
        <taxon>Eukaryota</taxon>
        <taxon>Sar</taxon>
        <taxon>Stramenopiles</taxon>
        <taxon>Ochrophyta</taxon>
        <taxon>Eustigmatophyceae</taxon>
        <taxon>Eustigmatales</taxon>
        <taxon>Monodopsidaceae</taxon>
        <taxon>Nannochloropsis</taxon>
    </lineage>
</organism>
<accession>W7TT44</accession>
<gene>
    <name evidence="2" type="ORF">Naga_100198g11</name>
</gene>
<protein>
    <submittedName>
        <fullName evidence="2">Uncharacterized protein</fullName>
    </submittedName>
</protein>
<reference evidence="2 3" key="1">
    <citation type="journal article" date="2014" name="Mol. Plant">
        <title>Chromosome Scale Genome Assembly and Transcriptome Profiling of Nannochloropsis gaditana in Nitrogen Depletion.</title>
        <authorList>
            <person name="Corteggiani Carpinelli E."/>
            <person name="Telatin A."/>
            <person name="Vitulo N."/>
            <person name="Forcato C."/>
            <person name="D'Angelo M."/>
            <person name="Schiavon R."/>
            <person name="Vezzi A."/>
            <person name="Giacometti G.M."/>
            <person name="Morosinotto T."/>
            <person name="Valle G."/>
        </authorList>
    </citation>
    <scope>NUCLEOTIDE SEQUENCE [LARGE SCALE GENOMIC DNA]</scope>
    <source>
        <strain evidence="2 3">B-31</strain>
    </source>
</reference>
<comment type="caution">
    <text evidence="2">The sequence shown here is derived from an EMBL/GenBank/DDBJ whole genome shotgun (WGS) entry which is preliminary data.</text>
</comment>
<evidence type="ECO:0000313" key="3">
    <source>
        <dbReference type="Proteomes" id="UP000019335"/>
    </source>
</evidence>
<evidence type="ECO:0000256" key="1">
    <source>
        <dbReference type="SAM" id="Phobius"/>
    </source>
</evidence>
<dbReference type="Proteomes" id="UP000019335">
    <property type="component" value="Chromosome 16"/>
</dbReference>
<evidence type="ECO:0000313" key="2">
    <source>
        <dbReference type="EMBL" id="EWM23494.1"/>
    </source>
</evidence>
<keyword evidence="1" id="KW-0472">Membrane</keyword>
<keyword evidence="1" id="KW-1133">Transmembrane helix</keyword>